<organism evidence="2 3">
    <name type="scientific">Bacillus cereus</name>
    <dbReference type="NCBI Taxonomy" id="1396"/>
    <lineage>
        <taxon>Bacteria</taxon>
        <taxon>Bacillati</taxon>
        <taxon>Bacillota</taxon>
        <taxon>Bacilli</taxon>
        <taxon>Bacillales</taxon>
        <taxon>Bacillaceae</taxon>
        <taxon>Bacillus</taxon>
        <taxon>Bacillus cereus group</taxon>
    </lineage>
</organism>
<dbReference type="Proteomes" id="UP000190641">
    <property type="component" value="Unassembled WGS sequence"/>
</dbReference>
<accession>A0A9X6B2H4</accession>
<feature type="compositionally biased region" description="Low complexity" evidence="1">
    <location>
        <begin position="150"/>
        <end position="162"/>
    </location>
</feature>
<proteinExistence type="predicted"/>
<dbReference type="PANTHER" id="PTHR24637">
    <property type="entry name" value="COLLAGEN"/>
    <property type="match status" value="1"/>
</dbReference>
<feature type="compositionally biased region" description="Low complexity" evidence="1">
    <location>
        <begin position="200"/>
        <end position="219"/>
    </location>
</feature>
<reference evidence="2 3" key="1">
    <citation type="submission" date="2017-01" db="EMBL/GenBank/DDBJ databases">
        <title>Bacillus cereus isolates.</title>
        <authorList>
            <person name="Beno S.M."/>
        </authorList>
    </citation>
    <scope>NUCLEOTIDE SEQUENCE [LARGE SCALE GENOMIC DNA]</scope>
    <source>
        <strain evidence="2 3">FSL K6-1030</strain>
    </source>
</reference>
<evidence type="ECO:0000313" key="2">
    <source>
        <dbReference type="EMBL" id="OOR70148.1"/>
    </source>
</evidence>
<evidence type="ECO:0008006" key="4">
    <source>
        <dbReference type="Google" id="ProtNLM"/>
    </source>
</evidence>
<gene>
    <name evidence="2" type="ORF">BLX06_34420</name>
</gene>
<dbReference type="InterPro" id="IPR008160">
    <property type="entry name" value="Collagen"/>
</dbReference>
<sequence>MSGNIIPMITPTVPITPIQETELINLFSILQTTATAYFANPDVINRQELQGSLNQLYIFLRDQFPTVDGRNATRYSMFLLLTTVNQLAGAPEVSQIANLLQALYNSLSIFIAELIPSSLAVKNQLFNILLSLVSITAITSFGIPGPTGPIGPTGLSGLQGPQGLPGPQGPQGLQGNPGPQGPEGPQGDPGPPGIGGIQGPQGPQGMKGPQGDAGATGPVGPTGPTGPTGPKGATGGSLALFGNIRVNPST</sequence>
<feature type="region of interest" description="Disordered" evidence="1">
    <location>
        <begin position="149"/>
        <end position="250"/>
    </location>
</feature>
<dbReference type="AlphaFoldDB" id="A0A9X6B2H4"/>
<evidence type="ECO:0000256" key="1">
    <source>
        <dbReference type="SAM" id="MobiDB-lite"/>
    </source>
</evidence>
<name>A0A9X6B2H4_BACCE</name>
<dbReference type="InterPro" id="IPR048009">
    <property type="entry name" value="NGRR_dom"/>
</dbReference>
<dbReference type="EMBL" id="MUAU01000361">
    <property type="protein sequence ID" value="OOR70148.1"/>
    <property type="molecule type" value="Genomic_DNA"/>
</dbReference>
<comment type="caution">
    <text evidence="2">The sequence shown here is derived from an EMBL/GenBank/DDBJ whole genome shotgun (WGS) entry which is preliminary data.</text>
</comment>
<evidence type="ECO:0000313" key="3">
    <source>
        <dbReference type="Proteomes" id="UP000190641"/>
    </source>
</evidence>
<dbReference type="NCBIfam" id="NF033172">
    <property type="entry name" value="N_to_GlyXaaXaa"/>
    <property type="match status" value="1"/>
</dbReference>
<dbReference type="PANTHER" id="PTHR24637:SF428">
    <property type="entry name" value="SCAVENGER RECEPTOR CLASS A MEMBER 3"/>
    <property type="match status" value="1"/>
</dbReference>
<protein>
    <recommendedName>
        <fullName evidence="4">Collagen-like protein</fullName>
    </recommendedName>
</protein>
<dbReference type="Pfam" id="PF01391">
    <property type="entry name" value="Collagen"/>
    <property type="match status" value="1"/>
</dbReference>